<protein>
    <submittedName>
        <fullName evidence="3">Uncharacterized protein</fullName>
    </submittedName>
</protein>
<reference evidence="3 4" key="2">
    <citation type="journal article" date="2017" name="Genome Biol.">
        <title>New reference genome sequences of hot pepper reveal the massive evolution of plant disease-resistance genes by retroduplication.</title>
        <authorList>
            <person name="Kim S."/>
            <person name="Park J."/>
            <person name="Yeom S.I."/>
            <person name="Kim Y.M."/>
            <person name="Seo E."/>
            <person name="Kim K.T."/>
            <person name="Kim M.S."/>
            <person name="Lee J.M."/>
            <person name="Cheong K."/>
            <person name="Shin H.S."/>
            <person name="Kim S.B."/>
            <person name="Han K."/>
            <person name="Lee J."/>
            <person name="Park M."/>
            <person name="Lee H.A."/>
            <person name="Lee H.Y."/>
            <person name="Lee Y."/>
            <person name="Oh S."/>
            <person name="Lee J.H."/>
            <person name="Choi E."/>
            <person name="Choi E."/>
            <person name="Lee S.E."/>
            <person name="Jeon J."/>
            <person name="Kim H."/>
            <person name="Choi G."/>
            <person name="Song H."/>
            <person name="Lee J."/>
            <person name="Lee S.C."/>
            <person name="Kwon J.K."/>
            <person name="Lee H.Y."/>
            <person name="Koo N."/>
            <person name="Hong Y."/>
            <person name="Kim R.W."/>
            <person name="Kang W.H."/>
            <person name="Huh J.H."/>
            <person name="Kang B.C."/>
            <person name="Yang T.J."/>
            <person name="Lee Y.H."/>
            <person name="Bennetzen J.L."/>
            <person name="Choi D."/>
        </authorList>
    </citation>
    <scope>NUCLEOTIDE SEQUENCE [LARGE SCALE GENOMIC DNA]</scope>
    <source>
        <strain evidence="4">cv. CM334</strain>
    </source>
</reference>
<organism evidence="3 4">
    <name type="scientific">Capsicum annuum</name>
    <name type="common">Capsicum pepper</name>
    <dbReference type="NCBI Taxonomy" id="4072"/>
    <lineage>
        <taxon>Eukaryota</taxon>
        <taxon>Viridiplantae</taxon>
        <taxon>Streptophyta</taxon>
        <taxon>Embryophyta</taxon>
        <taxon>Tracheophyta</taxon>
        <taxon>Spermatophyta</taxon>
        <taxon>Magnoliopsida</taxon>
        <taxon>eudicotyledons</taxon>
        <taxon>Gunneridae</taxon>
        <taxon>Pentapetalae</taxon>
        <taxon>asterids</taxon>
        <taxon>lamiids</taxon>
        <taxon>Solanales</taxon>
        <taxon>Solanaceae</taxon>
        <taxon>Solanoideae</taxon>
        <taxon>Capsiceae</taxon>
        <taxon>Capsicum</taxon>
    </lineage>
</organism>
<dbReference type="GO" id="GO:0000978">
    <property type="term" value="F:RNA polymerase II cis-regulatory region sequence-specific DNA binding"/>
    <property type="evidence" value="ECO:0000318"/>
    <property type="project" value="GO_Central"/>
</dbReference>
<comment type="caution">
    <text evidence="3">The sequence shown here is derived from an EMBL/GenBank/DDBJ whole genome shotgun (WGS) entry which is preliminary data.</text>
</comment>
<dbReference type="AlphaFoldDB" id="A0A2G2Y1K2"/>
<keyword evidence="1" id="KW-0175">Coiled coil</keyword>
<accession>A0A2G2Y1K2</accession>
<dbReference type="EMBL" id="AYRZ02000027">
    <property type="protein sequence ID" value="PHT63625.1"/>
    <property type="molecule type" value="Genomic_DNA"/>
</dbReference>
<feature type="compositionally biased region" description="Polar residues" evidence="2">
    <location>
        <begin position="10"/>
        <end position="21"/>
    </location>
</feature>
<evidence type="ECO:0000313" key="4">
    <source>
        <dbReference type="Proteomes" id="UP000222542"/>
    </source>
</evidence>
<dbReference type="Proteomes" id="UP000222542">
    <property type="component" value="Unassembled WGS sequence"/>
</dbReference>
<keyword evidence="4" id="KW-1185">Reference proteome</keyword>
<dbReference type="Gramene" id="PHT63625">
    <property type="protein sequence ID" value="PHT63625"/>
    <property type="gene ID" value="T459_32560"/>
</dbReference>
<feature type="region of interest" description="Disordered" evidence="2">
    <location>
        <begin position="1"/>
        <end position="22"/>
    </location>
</feature>
<evidence type="ECO:0000256" key="1">
    <source>
        <dbReference type="SAM" id="Coils"/>
    </source>
</evidence>
<reference evidence="3 4" key="1">
    <citation type="journal article" date="2014" name="Nat. Genet.">
        <title>Genome sequence of the hot pepper provides insights into the evolution of pungency in Capsicum species.</title>
        <authorList>
            <person name="Kim S."/>
            <person name="Park M."/>
            <person name="Yeom S.I."/>
            <person name="Kim Y.M."/>
            <person name="Lee J.M."/>
            <person name="Lee H.A."/>
            <person name="Seo E."/>
            <person name="Choi J."/>
            <person name="Cheong K."/>
            <person name="Kim K.T."/>
            <person name="Jung K."/>
            <person name="Lee G.W."/>
            <person name="Oh S.K."/>
            <person name="Bae C."/>
            <person name="Kim S.B."/>
            <person name="Lee H.Y."/>
            <person name="Kim S.Y."/>
            <person name="Kim M.S."/>
            <person name="Kang B.C."/>
            <person name="Jo Y.D."/>
            <person name="Yang H.B."/>
            <person name="Jeong H.J."/>
            <person name="Kang W.H."/>
            <person name="Kwon J.K."/>
            <person name="Shin C."/>
            <person name="Lim J.Y."/>
            <person name="Park J.H."/>
            <person name="Huh J.H."/>
            <person name="Kim J.S."/>
            <person name="Kim B.D."/>
            <person name="Cohen O."/>
            <person name="Paran I."/>
            <person name="Suh M.C."/>
            <person name="Lee S.B."/>
            <person name="Kim Y.K."/>
            <person name="Shin Y."/>
            <person name="Noh S.J."/>
            <person name="Park J."/>
            <person name="Seo Y.S."/>
            <person name="Kwon S.Y."/>
            <person name="Kim H.A."/>
            <person name="Park J.M."/>
            <person name="Kim H.J."/>
            <person name="Choi S.B."/>
            <person name="Bosland P.W."/>
            <person name="Reeves G."/>
            <person name="Jo S.H."/>
            <person name="Lee B.W."/>
            <person name="Cho H.T."/>
            <person name="Choi H.S."/>
            <person name="Lee M.S."/>
            <person name="Yu Y."/>
            <person name="Do Choi Y."/>
            <person name="Park B.S."/>
            <person name="van Deynze A."/>
            <person name="Ashrafi H."/>
            <person name="Hill T."/>
            <person name="Kim W.T."/>
            <person name="Pai H.S."/>
            <person name="Ahn H.K."/>
            <person name="Yeam I."/>
            <person name="Giovannoni J.J."/>
            <person name="Rose J.K."/>
            <person name="Sorensen I."/>
            <person name="Lee S.J."/>
            <person name="Kim R.W."/>
            <person name="Choi I.Y."/>
            <person name="Choi B.S."/>
            <person name="Lim J.S."/>
            <person name="Lee Y.H."/>
            <person name="Choi D."/>
        </authorList>
    </citation>
    <scope>NUCLEOTIDE SEQUENCE [LARGE SCALE GENOMIC DNA]</scope>
    <source>
        <strain evidence="4">cv. CM334</strain>
    </source>
</reference>
<name>A0A2G2Y1K2_CAPAN</name>
<dbReference type="GO" id="GO:0006357">
    <property type="term" value="P:regulation of transcription by RNA polymerase II"/>
    <property type="evidence" value="ECO:0000318"/>
    <property type="project" value="GO_Central"/>
</dbReference>
<proteinExistence type="predicted"/>
<feature type="coiled-coil region" evidence="1">
    <location>
        <begin position="103"/>
        <end position="130"/>
    </location>
</feature>
<dbReference type="GO" id="GO:0000981">
    <property type="term" value="F:DNA-binding transcription factor activity, RNA polymerase II-specific"/>
    <property type="evidence" value="ECO:0000318"/>
    <property type="project" value="GO_Central"/>
</dbReference>
<gene>
    <name evidence="3" type="ORF">T459_32560</name>
</gene>
<evidence type="ECO:0000313" key="3">
    <source>
        <dbReference type="EMBL" id="PHT63625.1"/>
    </source>
</evidence>
<evidence type="ECO:0000256" key="2">
    <source>
        <dbReference type="SAM" id="MobiDB-lite"/>
    </source>
</evidence>
<sequence length="192" mass="21593">MAAGIGNSKVGDQSTTPNPFSIDSDEIQVEVLNPSKFIIPRYRVGLVRASELVRENDVDLGIVLTSPTKAEKAYSFVHPTHNAVIDHFMNPTQEFDLGEHLVAKNSRKKVNQLNNRLNELDRREKVVKDRMTSLSEMNKTREKSRCESIDQLNADDIMKFQAWLDVGEVMLKGQLRETSSSSSHSPPKDADI</sequence>